<keyword evidence="3" id="KW-1185">Reference proteome</keyword>
<dbReference type="EMBL" id="MRWQ01000006">
    <property type="protein sequence ID" value="OKL36954.1"/>
    <property type="molecule type" value="Genomic_DNA"/>
</dbReference>
<gene>
    <name evidence="2" type="ORF">BLL40_08995</name>
</gene>
<dbReference type="PANTHER" id="PTHR42924:SF3">
    <property type="entry name" value="POLYMERASE_HISTIDINOL PHOSPHATASE N-TERMINAL DOMAIN-CONTAINING PROTEIN"/>
    <property type="match status" value="1"/>
</dbReference>
<dbReference type="SUPFAM" id="SSF89550">
    <property type="entry name" value="PHP domain-like"/>
    <property type="match status" value="1"/>
</dbReference>
<dbReference type="InterPro" id="IPR052018">
    <property type="entry name" value="PHP_domain"/>
</dbReference>
<comment type="caution">
    <text evidence="2">The sequence shown here is derived from an EMBL/GenBank/DDBJ whole genome shotgun (WGS) entry which is preliminary data.</text>
</comment>
<sequence length="329" mass="37705">MTSSKQDTYTWKKSEIHCHTNHSDGFQTVDELVNKAKELGISYLAITDHNTMSATERIQELEDTYGVHLIRGIEWTTFYGHMLTLGYDHLTAINWSNVGPTSIEDSIREVKNEGAIVGIAHPFQIGSPFCTGCYWEYETLDFDHYDFIEVWNGENPHRSKINKLAFEKWTELLNNGSRISATCGRDWHVTETTKQLASLYLYLPENATTDDVKRAIKKGNSYISMGPKIEFYAEDKCISGDAIQVCDDYSIKVQLGISEYNTHYTIVLDSNLGEIYRKECEGNLQQEVDVLPVLDSQQVSWIRLLIYSTHKDLITFTNPIYFEVESYGK</sequence>
<dbReference type="Gene3D" id="3.20.20.140">
    <property type="entry name" value="Metal-dependent hydrolases"/>
    <property type="match status" value="1"/>
</dbReference>
<dbReference type="PANTHER" id="PTHR42924">
    <property type="entry name" value="EXONUCLEASE"/>
    <property type="match status" value="1"/>
</dbReference>
<protein>
    <recommendedName>
        <fullName evidence="1">Polymerase/histidinol phosphatase N-terminal domain-containing protein</fullName>
    </recommendedName>
</protein>
<proteinExistence type="predicted"/>
<feature type="domain" description="Polymerase/histidinol phosphatase N-terminal" evidence="1">
    <location>
        <begin position="14"/>
        <end position="79"/>
    </location>
</feature>
<dbReference type="InterPro" id="IPR004013">
    <property type="entry name" value="PHP_dom"/>
</dbReference>
<dbReference type="GO" id="GO:0004534">
    <property type="term" value="F:5'-3' RNA exonuclease activity"/>
    <property type="evidence" value="ECO:0007669"/>
    <property type="project" value="TreeGrafter"/>
</dbReference>
<dbReference type="Proteomes" id="UP000186524">
    <property type="component" value="Unassembled WGS sequence"/>
</dbReference>
<dbReference type="SMART" id="SM00481">
    <property type="entry name" value="POLIIIAc"/>
    <property type="match status" value="1"/>
</dbReference>
<dbReference type="Pfam" id="PF02811">
    <property type="entry name" value="PHP"/>
    <property type="match status" value="1"/>
</dbReference>
<dbReference type="InterPro" id="IPR003141">
    <property type="entry name" value="Pol/His_phosphatase_N"/>
</dbReference>
<dbReference type="STRING" id="1714354.BLL40_08995"/>
<name>A0A1Q5P3Y3_9BACI</name>
<evidence type="ECO:0000313" key="3">
    <source>
        <dbReference type="Proteomes" id="UP000186524"/>
    </source>
</evidence>
<evidence type="ECO:0000259" key="1">
    <source>
        <dbReference type="SMART" id="SM00481"/>
    </source>
</evidence>
<accession>A0A1Q5P3Y3</accession>
<dbReference type="GO" id="GO:0035312">
    <property type="term" value="F:5'-3' DNA exonuclease activity"/>
    <property type="evidence" value="ECO:0007669"/>
    <property type="project" value="TreeGrafter"/>
</dbReference>
<evidence type="ECO:0000313" key="2">
    <source>
        <dbReference type="EMBL" id="OKL36954.1"/>
    </source>
</evidence>
<dbReference type="NCBIfam" id="NF038032">
    <property type="entry name" value="CehA_McbA_metalo"/>
    <property type="match status" value="1"/>
</dbReference>
<dbReference type="AlphaFoldDB" id="A0A1Q5P3Y3"/>
<dbReference type="InterPro" id="IPR016195">
    <property type="entry name" value="Pol/histidinol_Pase-like"/>
</dbReference>
<reference evidence="2 3" key="1">
    <citation type="submission" date="2016-12" db="EMBL/GenBank/DDBJ databases">
        <title>Domibacillus sp. SAOS 44 whole genome sequencing.</title>
        <authorList>
            <person name="Verma A."/>
            <person name="Krishnamurthi S."/>
        </authorList>
    </citation>
    <scope>NUCLEOTIDE SEQUENCE [LARGE SCALE GENOMIC DNA]</scope>
    <source>
        <strain evidence="2 3">SAOS 44</strain>
    </source>
</reference>
<organism evidence="2 3">
    <name type="scientific">Domibacillus mangrovi</name>
    <dbReference type="NCBI Taxonomy" id="1714354"/>
    <lineage>
        <taxon>Bacteria</taxon>
        <taxon>Bacillati</taxon>
        <taxon>Bacillota</taxon>
        <taxon>Bacilli</taxon>
        <taxon>Bacillales</taxon>
        <taxon>Bacillaceae</taxon>
        <taxon>Domibacillus</taxon>
    </lineage>
</organism>